<accession>A0A553PJA0</accession>
<evidence type="ECO:0000313" key="1">
    <source>
        <dbReference type="EMBL" id="TRY77753.1"/>
    </source>
</evidence>
<dbReference type="AlphaFoldDB" id="A0A553PJA0"/>
<dbReference type="Proteomes" id="UP000318571">
    <property type="component" value="Chromosome 11"/>
</dbReference>
<evidence type="ECO:0000313" key="2">
    <source>
        <dbReference type="Proteomes" id="UP000318571"/>
    </source>
</evidence>
<protein>
    <submittedName>
        <fullName evidence="1">Uncharacterized protein</fullName>
    </submittedName>
</protein>
<reference evidence="1 2" key="1">
    <citation type="journal article" date="2018" name="Nat. Ecol. Evol.">
        <title>Genomic signatures of mitonuclear coevolution across populations of Tigriopus californicus.</title>
        <authorList>
            <person name="Barreto F.S."/>
            <person name="Watson E.T."/>
            <person name="Lima T.G."/>
            <person name="Willett C.S."/>
            <person name="Edmands S."/>
            <person name="Li W."/>
            <person name="Burton R.S."/>
        </authorList>
    </citation>
    <scope>NUCLEOTIDE SEQUENCE [LARGE SCALE GENOMIC DNA]</scope>
    <source>
        <strain evidence="1 2">San Diego</strain>
    </source>
</reference>
<gene>
    <name evidence="1" type="ORF">TCAL_08995</name>
</gene>
<name>A0A553PJA0_TIGCA</name>
<keyword evidence="2" id="KW-1185">Reference proteome</keyword>
<sequence>MSYLVNEQAVFGHCPLKPNGKPEPGVPTHWHNKIPTCPSAEVRCLSACLSERGHVDRAGRDWPCGLALPAGCLPLSDPQILSFCLSLSLTLSVSLDPFGPIDTPD</sequence>
<dbReference type="EMBL" id="VCGU01000003">
    <property type="protein sequence ID" value="TRY77753.1"/>
    <property type="molecule type" value="Genomic_DNA"/>
</dbReference>
<comment type="caution">
    <text evidence="1">The sequence shown here is derived from an EMBL/GenBank/DDBJ whole genome shotgun (WGS) entry which is preliminary data.</text>
</comment>
<proteinExistence type="predicted"/>
<organism evidence="1 2">
    <name type="scientific">Tigriopus californicus</name>
    <name type="common">Marine copepod</name>
    <dbReference type="NCBI Taxonomy" id="6832"/>
    <lineage>
        <taxon>Eukaryota</taxon>
        <taxon>Metazoa</taxon>
        <taxon>Ecdysozoa</taxon>
        <taxon>Arthropoda</taxon>
        <taxon>Crustacea</taxon>
        <taxon>Multicrustacea</taxon>
        <taxon>Hexanauplia</taxon>
        <taxon>Copepoda</taxon>
        <taxon>Harpacticoida</taxon>
        <taxon>Harpacticidae</taxon>
        <taxon>Tigriopus</taxon>
    </lineage>
</organism>